<accession>A0A0F8ZSP0</accession>
<reference evidence="1" key="1">
    <citation type="journal article" date="2015" name="Nature">
        <title>Complex archaea that bridge the gap between prokaryotes and eukaryotes.</title>
        <authorList>
            <person name="Spang A."/>
            <person name="Saw J.H."/>
            <person name="Jorgensen S.L."/>
            <person name="Zaremba-Niedzwiedzka K."/>
            <person name="Martijn J."/>
            <person name="Lind A.E."/>
            <person name="van Eijk R."/>
            <person name="Schleper C."/>
            <person name="Guy L."/>
            <person name="Ettema T.J."/>
        </authorList>
    </citation>
    <scope>NUCLEOTIDE SEQUENCE</scope>
</reference>
<comment type="caution">
    <text evidence="1">The sequence shown here is derived from an EMBL/GenBank/DDBJ whole genome shotgun (WGS) entry which is preliminary data.</text>
</comment>
<sequence>MAISMFNVGDEVRCIKNDGVKYAAGRGAGWANRFTFKILSVSIYEPYTCYFGGVGRNGVYEPYLELVSSSRCEFKAGDKVENIKTDQIDTVRSTPGMPEYDGIGYSGANEGFKLEANGWEFQKDWKLISSFELIKEKTTMNKLTAKIKRIFNPDLQTQYKAELIDDCGDLTEMGRDDLNEILRDKFNSELTEAAQSRIDEEKEDKK</sequence>
<name>A0A0F8ZSP0_9ZZZZ</name>
<dbReference type="AlphaFoldDB" id="A0A0F8ZSP0"/>
<evidence type="ECO:0000313" key="1">
    <source>
        <dbReference type="EMBL" id="KKK96882.1"/>
    </source>
</evidence>
<dbReference type="EMBL" id="LAZR01046289">
    <property type="protein sequence ID" value="KKK96882.1"/>
    <property type="molecule type" value="Genomic_DNA"/>
</dbReference>
<gene>
    <name evidence="1" type="ORF">LCGC14_2658320</name>
</gene>
<organism evidence="1">
    <name type="scientific">marine sediment metagenome</name>
    <dbReference type="NCBI Taxonomy" id="412755"/>
    <lineage>
        <taxon>unclassified sequences</taxon>
        <taxon>metagenomes</taxon>
        <taxon>ecological metagenomes</taxon>
    </lineage>
</organism>
<proteinExistence type="predicted"/>
<protein>
    <submittedName>
        <fullName evidence="1">Uncharacterized protein</fullName>
    </submittedName>
</protein>